<protein>
    <recommendedName>
        <fullName evidence="3">Anti-sigma factor</fullName>
    </recommendedName>
</protein>
<proteinExistence type="predicted"/>
<keyword evidence="2" id="KW-1185">Reference proteome</keyword>
<name>A0ABP9XI24_9DEIO</name>
<dbReference type="InterPro" id="IPR041916">
    <property type="entry name" value="Anti_sigma_zinc_sf"/>
</dbReference>
<evidence type="ECO:0008006" key="3">
    <source>
        <dbReference type="Google" id="ProtNLM"/>
    </source>
</evidence>
<evidence type="ECO:0000313" key="1">
    <source>
        <dbReference type="EMBL" id="GAA5534205.1"/>
    </source>
</evidence>
<evidence type="ECO:0000313" key="2">
    <source>
        <dbReference type="Proteomes" id="UP001404956"/>
    </source>
</evidence>
<comment type="caution">
    <text evidence="1">The sequence shown here is derived from an EMBL/GenBank/DDBJ whole genome shotgun (WGS) entry which is preliminary data.</text>
</comment>
<gene>
    <name evidence="1" type="ORF">Dalu01_02613</name>
</gene>
<dbReference type="Gene3D" id="1.10.10.1320">
    <property type="entry name" value="Anti-sigma factor, zinc-finger domain"/>
    <property type="match status" value="1"/>
</dbReference>
<reference evidence="1 2" key="1">
    <citation type="submission" date="2024-02" db="EMBL/GenBank/DDBJ databases">
        <title>Deinococcus aluminii NBRC 112889.</title>
        <authorList>
            <person name="Ichikawa N."/>
            <person name="Katano-Makiyama Y."/>
            <person name="Hidaka K."/>
        </authorList>
    </citation>
    <scope>NUCLEOTIDE SEQUENCE [LARGE SCALE GENOMIC DNA]</scope>
    <source>
        <strain evidence="1 2">NBRC 112889</strain>
    </source>
</reference>
<organism evidence="1 2">
    <name type="scientific">Deinococcus aluminii</name>
    <dbReference type="NCBI Taxonomy" id="1656885"/>
    <lineage>
        <taxon>Bacteria</taxon>
        <taxon>Thermotogati</taxon>
        <taxon>Deinococcota</taxon>
        <taxon>Deinococci</taxon>
        <taxon>Deinococcales</taxon>
        <taxon>Deinococcaceae</taxon>
        <taxon>Deinococcus</taxon>
    </lineage>
</organism>
<dbReference type="EMBL" id="BAABRV010000006">
    <property type="protein sequence ID" value="GAA5534205.1"/>
    <property type="molecule type" value="Genomic_DNA"/>
</dbReference>
<sequence length="227" mass="24676">MNEDGRAPHPSETTLRAYALGQLSPPQAEVTERHVLRCDRCAARVRAWRDELVSAVEALPAPDTPPPLKMERSALAPRSGRVRPAPSGLWAAAVAGLLALGGLAWGGSQTARLGQVEAEQAQVARWLARDDLRVLTLKNARREVSGRVLALPDRRALFVLPEAPPGYVYAAWVARDWQRGDPVQLARTSRAGVFEVNVGANDYLCVSLEAQDAVPPRPGRVLGWTFL</sequence>
<accession>A0ABP9XI24</accession>
<dbReference type="RefSeq" id="WP_345455342.1">
    <property type="nucleotide sequence ID" value="NZ_BAABRV010000006.1"/>
</dbReference>
<dbReference type="Proteomes" id="UP001404956">
    <property type="component" value="Unassembled WGS sequence"/>
</dbReference>